<sequence length="133" mass="14735">MKTLKASCLCGKIHLSFPDEFLYMGNCHCSECRKFTGSDYSSVGGIEKSKVMTVSGASDIRYYLKSDETELAFCAHCGASLFSHKVKKGLFNIRLGILDTAPRHAPDFHVHIASKAPWHSPNEALKQFEHGPD</sequence>
<keyword evidence="7" id="KW-1185">Reference proteome</keyword>
<dbReference type="PANTHER" id="PTHR33337:SF40">
    <property type="entry name" value="CENP-V_GFA DOMAIN-CONTAINING PROTEIN-RELATED"/>
    <property type="match status" value="1"/>
</dbReference>
<organism evidence="6 7">
    <name type="scientific">Salinivibrio costicola</name>
    <name type="common">Vibrio costicola</name>
    <dbReference type="NCBI Taxonomy" id="51367"/>
    <lineage>
        <taxon>Bacteria</taxon>
        <taxon>Pseudomonadati</taxon>
        <taxon>Pseudomonadota</taxon>
        <taxon>Gammaproteobacteria</taxon>
        <taxon>Vibrionales</taxon>
        <taxon>Vibrionaceae</taxon>
        <taxon>Salinivibrio</taxon>
    </lineage>
</organism>
<reference evidence="6 7" key="1">
    <citation type="submission" date="2020-03" db="EMBL/GenBank/DDBJ databases">
        <title>Genome mining reveals the biosynthetic pathways of PHA and ectoines of the halophilic strain Salinivibrio costicola M318 isolated from fermented shrimp paste.</title>
        <authorList>
            <person name="Doan T.V."/>
            <person name="Tran L.T."/>
            <person name="Trieu T.A."/>
            <person name="Nguyen Q.V."/>
            <person name="Quach T.N."/>
            <person name="Phi T.Q."/>
            <person name="Kumar S."/>
        </authorList>
    </citation>
    <scope>NUCLEOTIDE SEQUENCE [LARGE SCALE GENOMIC DNA]</scope>
    <source>
        <strain evidence="6 7">M318</strain>
    </source>
</reference>
<keyword evidence="4" id="KW-0456">Lyase</keyword>
<evidence type="ECO:0000256" key="3">
    <source>
        <dbReference type="ARBA" id="ARBA00022833"/>
    </source>
</evidence>
<protein>
    <submittedName>
        <fullName evidence="6">GFA family protein</fullName>
    </submittedName>
</protein>
<dbReference type="PROSITE" id="PS51891">
    <property type="entry name" value="CENP_V_GFA"/>
    <property type="match status" value="1"/>
</dbReference>
<evidence type="ECO:0000313" key="6">
    <source>
        <dbReference type="EMBL" id="QIR07882.1"/>
    </source>
</evidence>
<keyword evidence="2" id="KW-0479">Metal-binding</keyword>
<dbReference type="InterPro" id="IPR011057">
    <property type="entry name" value="Mss4-like_sf"/>
</dbReference>
<evidence type="ECO:0000256" key="2">
    <source>
        <dbReference type="ARBA" id="ARBA00022723"/>
    </source>
</evidence>
<dbReference type="Gene3D" id="3.90.1590.10">
    <property type="entry name" value="glutathione-dependent formaldehyde- activating enzyme (gfa)"/>
    <property type="match status" value="1"/>
</dbReference>
<comment type="similarity">
    <text evidence="1">Belongs to the Gfa family.</text>
</comment>
<dbReference type="SUPFAM" id="SSF51316">
    <property type="entry name" value="Mss4-like"/>
    <property type="match status" value="1"/>
</dbReference>
<proteinExistence type="inferred from homology"/>
<gene>
    <name evidence="6" type="ORF">HBA18_15975</name>
</gene>
<dbReference type="RefSeq" id="WP_167315372.1">
    <property type="nucleotide sequence ID" value="NZ_CP050267.1"/>
</dbReference>
<dbReference type="Pfam" id="PF04828">
    <property type="entry name" value="GFA"/>
    <property type="match status" value="1"/>
</dbReference>
<name>A0ABX6K8P1_SALCS</name>
<keyword evidence="3" id="KW-0862">Zinc</keyword>
<dbReference type="EMBL" id="CP050267">
    <property type="protein sequence ID" value="QIR07882.1"/>
    <property type="molecule type" value="Genomic_DNA"/>
</dbReference>
<dbReference type="PANTHER" id="PTHR33337">
    <property type="entry name" value="GFA DOMAIN-CONTAINING PROTEIN"/>
    <property type="match status" value="1"/>
</dbReference>
<dbReference type="InterPro" id="IPR006913">
    <property type="entry name" value="CENP-V/GFA"/>
</dbReference>
<evidence type="ECO:0000259" key="5">
    <source>
        <dbReference type="PROSITE" id="PS51891"/>
    </source>
</evidence>
<dbReference type="Proteomes" id="UP000501408">
    <property type="component" value="Chromosome 2"/>
</dbReference>
<feature type="domain" description="CENP-V/GFA" evidence="5">
    <location>
        <begin position="4"/>
        <end position="119"/>
    </location>
</feature>
<evidence type="ECO:0000313" key="7">
    <source>
        <dbReference type="Proteomes" id="UP000501408"/>
    </source>
</evidence>
<evidence type="ECO:0000256" key="1">
    <source>
        <dbReference type="ARBA" id="ARBA00005495"/>
    </source>
</evidence>
<evidence type="ECO:0000256" key="4">
    <source>
        <dbReference type="ARBA" id="ARBA00023239"/>
    </source>
</evidence>
<accession>A0ABX6K8P1</accession>